<name>A0A3D2SCB0_9BACE</name>
<dbReference type="AlphaFoldDB" id="A0A3D2SCB0"/>
<accession>A0A3D2SCB0</accession>
<gene>
    <name evidence="1" type="ORF">DHW31_03765</name>
</gene>
<proteinExistence type="predicted"/>
<sequence>MNPKKLNAFVKAFKEKTEHEAAVFREQANFTAWLQGLYIARAIAANFSKNVRYYSEPIDFNKQPDDAKAAFERFSIYVEVFNAQFEQREKNKKEVKE</sequence>
<evidence type="ECO:0000313" key="2">
    <source>
        <dbReference type="Proteomes" id="UP000263098"/>
    </source>
</evidence>
<organism evidence="1 2">
    <name type="scientific">Bacteroides graminisolvens</name>
    <dbReference type="NCBI Taxonomy" id="477666"/>
    <lineage>
        <taxon>Bacteria</taxon>
        <taxon>Pseudomonadati</taxon>
        <taxon>Bacteroidota</taxon>
        <taxon>Bacteroidia</taxon>
        <taxon>Bacteroidales</taxon>
        <taxon>Bacteroidaceae</taxon>
        <taxon>Bacteroides</taxon>
    </lineage>
</organism>
<dbReference type="Proteomes" id="UP000263098">
    <property type="component" value="Unassembled WGS sequence"/>
</dbReference>
<reference evidence="1 2" key="1">
    <citation type="journal article" date="2018" name="Nat. Biotechnol.">
        <title>A standardized bacterial taxonomy based on genome phylogeny substantially revises the tree of life.</title>
        <authorList>
            <person name="Parks D.H."/>
            <person name="Chuvochina M."/>
            <person name="Waite D.W."/>
            <person name="Rinke C."/>
            <person name="Skarshewski A."/>
            <person name="Chaumeil P.A."/>
            <person name="Hugenholtz P."/>
        </authorList>
    </citation>
    <scope>NUCLEOTIDE SEQUENCE [LARGE SCALE GENOMIC DNA]</scope>
    <source>
        <strain evidence="1">UBA9667</strain>
    </source>
</reference>
<comment type="caution">
    <text evidence="1">The sequence shown here is derived from an EMBL/GenBank/DDBJ whole genome shotgun (WGS) entry which is preliminary data.</text>
</comment>
<dbReference type="EMBL" id="DPVG01000138">
    <property type="protein sequence ID" value="HCK23892.1"/>
    <property type="molecule type" value="Genomic_DNA"/>
</dbReference>
<protein>
    <submittedName>
        <fullName evidence="1">Uncharacterized protein</fullName>
    </submittedName>
</protein>
<evidence type="ECO:0000313" key="1">
    <source>
        <dbReference type="EMBL" id="HCK23892.1"/>
    </source>
</evidence>